<dbReference type="Gene3D" id="3.40.50.1390">
    <property type="entry name" value="Resolvase, N-terminal catalytic domain"/>
    <property type="match status" value="1"/>
</dbReference>
<dbReference type="GO" id="GO:0003677">
    <property type="term" value="F:DNA binding"/>
    <property type="evidence" value="ECO:0007669"/>
    <property type="project" value="InterPro"/>
</dbReference>
<keyword evidence="3" id="KW-1185">Reference proteome</keyword>
<sequence>MWPSEKASGDKIERPEPDRLLEIIRQGDTLVIWKLGRLGRSLHYYGSESARCSHFR</sequence>
<dbReference type="EMBL" id="JAAGNZ010000008">
    <property type="protein sequence ID" value="NEU70740.1"/>
    <property type="molecule type" value="Genomic_DNA"/>
</dbReference>
<dbReference type="Pfam" id="PF00239">
    <property type="entry name" value="Resolvase"/>
    <property type="match status" value="1"/>
</dbReference>
<dbReference type="Proteomes" id="UP000477386">
    <property type="component" value="Unassembled WGS sequence"/>
</dbReference>
<comment type="caution">
    <text evidence="2">The sequence shown here is derived from an EMBL/GenBank/DDBJ whole genome shotgun (WGS) entry which is preliminary data.</text>
</comment>
<evidence type="ECO:0000313" key="2">
    <source>
        <dbReference type="EMBL" id="NEU70740.1"/>
    </source>
</evidence>
<organism evidence="2 3">
    <name type="scientific">Spirosoma agri</name>
    <dbReference type="NCBI Taxonomy" id="1987381"/>
    <lineage>
        <taxon>Bacteria</taxon>
        <taxon>Pseudomonadati</taxon>
        <taxon>Bacteroidota</taxon>
        <taxon>Cytophagia</taxon>
        <taxon>Cytophagales</taxon>
        <taxon>Cytophagaceae</taxon>
        <taxon>Spirosoma</taxon>
    </lineage>
</organism>
<protein>
    <submittedName>
        <fullName evidence="2">Recombinase family protein</fullName>
    </submittedName>
</protein>
<dbReference type="AlphaFoldDB" id="A0A6M0IQX8"/>
<dbReference type="SUPFAM" id="SSF53041">
    <property type="entry name" value="Resolvase-like"/>
    <property type="match status" value="1"/>
</dbReference>
<name>A0A6M0IQX8_9BACT</name>
<dbReference type="GO" id="GO:0000150">
    <property type="term" value="F:DNA strand exchange activity"/>
    <property type="evidence" value="ECO:0007669"/>
    <property type="project" value="InterPro"/>
</dbReference>
<dbReference type="InterPro" id="IPR036162">
    <property type="entry name" value="Resolvase-like_N_sf"/>
</dbReference>
<dbReference type="PROSITE" id="PS51736">
    <property type="entry name" value="RECOMBINASES_3"/>
    <property type="match status" value="1"/>
</dbReference>
<dbReference type="InterPro" id="IPR006119">
    <property type="entry name" value="Resolv_N"/>
</dbReference>
<evidence type="ECO:0000313" key="3">
    <source>
        <dbReference type="Proteomes" id="UP000477386"/>
    </source>
</evidence>
<feature type="domain" description="Resolvase/invertase-type recombinase catalytic" evidence="1">
    <location>
        <begin position="1"/>
        <end position="56"/>
    </location>
</feature>
<reference evidence="2 3" key="1">
    <citation type="submission" date="2020-02" db="EMBL/GenBank/DDBJ databases">
        <title>Draft genome sequence of two Spirosoma agri KCTC 52727 and Spirosoma terrae KCTC 52035.</title>
        <authorList>
            <person name="Rojas J."/>
            <person name="Ambika Manirajan B."/>
            <person name="Ratering S."/>
            <person name="Suarez C."/>
            <person name="Schnell S."/>
        </authorList>
    </citation>
    <scope>NUCLEOTIDE SEQUENCE [LARGE SCALE GENOMIC DNA]</scope>
    <source>
        <strain evidence="2 3">KCTC 52727</strain>
    </source>
</reference>
<evidence type="ECO:0000259" key="1">
    <source>
        <dbReference type="PROSITE" id="PS51736"/>
    </source>
</evidence>
<gene>
    <name evidence="2" type="ORF">GK091_28000</name>
</gene>
<proteinExistence type="predicted"/>
<accession>A0A6M0IQX8</accession>